<dbReference type="SUPFAM" id="SSF50104">
    <property type="entry name" value="Translation proteins SH3-like domain"/>
    <property type="match status" value="1"/>
</dbReference>
<dbReference type="GO" id="GO:0006412">
    <property type="term" value="P:translation"/>
    <property type="evidence" value="ECO:0007669"/>
    <property type="project" value="InterPro"/>
</dbReference>
<evidence type="ECO:0000256" key="15">
    <source>
        <dbReference type="ARBA" id="ARBA00023315"/>
    </source>
</evidence>
<keyword evidence="12" id="KW-0809">Transit peptide</keyword>
<evidence type="ECO:0000313" key="24">
    <source>
        <dbReference type="Proteomes" id="UP000327468"/>
    </source>
</evidence>
<evidence type="ECO:0000256" key="1">
    <source>
        <dbReference type="ARBA" id="ARBA00004240"/>
    </source>
</evidence>
<evidence type="ECO:0000259" key="20">
    <source>
        <dbReference type="Pfam" id="PF00108"/>
    </source>
</evidence>
<evidence type="ECO:0000256" key="10">
    <source>
        <dbReference type="ARBA" id="ARBA00022824"/>
    </source>
</evidence>
<evidence type="ECO:0000256" key="4">
    <source>
        <dbReference type="ARBA" id="ARBA00010592"/>
    </source>
</evidence>
<evidence type="ECO:0000256" key="9">
    <source>
        <dbReference type="ARBA" id="ARBA00022679"/>
    </source>
</evidence>
<dbReference type="PANTHER" id="PTHR18919">
    <property type="entry name" value="ACETYL-COA C-ACYLTRANSFERASE"/>
    <property type="match status" value="1"/>
</dbReference>
<dbReference type="Proteomes" id="UP000327468">
    <property type="component" value="Chromosome 8"/>
</dbReference>
<accession>A0A5N5NJ78</accession>
<dbReference type="PROSITE" id="PS00098">
    <property type="entry name" value="THIOLASE_1"/>
    <property type="match status" value="1"/>
</dbReference>
<evidence type="ECO:0000256" key="13">
    <source>
        <dbReference type="ARBA" id="ARBA00022980"/>
    </source>
</evidence>
<keyword evidence="15" id="KW-0012">Acyltransferase</keyword>
<feature type="domain" description="Large ribosomal subunit protein uL6 N-terminal" evidence="22">
    <location>
        <begin position="407"/>
        <end position="463"/>
    </location>
</feature>
<evidence type="ECO:0000256" key="16">
    <source>
        <dbReference type="ARBA" id="ARBA00034092"/>
    </source>
</evidence>
<comment type="subcellular location">
    <subcellularLocation>
        <location evidence="2">Cytoplasm</location>
        <location evidence="2">Cytosol</location>
    </subcellularLocation>
    <subcellularLocation>
        <location evidence="1">Endoplasmic reticulum</location>
    </subcellularLocation>
</comment>
<evidence type="ECO:0000256" key="2">
    <source>
        <dbReference type="ARBA" id="ARBA00004514"/>
    </source>
</evidence>
<keyword evidence="9" id="KW-0808">Transferase</keyword>
<dbReference type="PANTHER" id="PTHR18919:SF107">
    <property type="entry name" value="ACETYL-COA ACETYLTRANSFERASE, CYTOSOLIC"/>
    <property type="match status" value="1"/>
</dbReference>
<dbReference type="AlphaFoldDB" id="A0A5N5NJ78"/>
<evidence type="ECO:0000256" key="5">
    <source>
        <dbReference type="ARBA" id="ARBA00010982"/>
    </source>
</evidence>
<evidence type="ECO:0000256" key="7">
    <source>
        <dbReference type="ARBA" id="ARBA00022499"/>
    </source>
</evidence>
<dbReference type="Gene3D" id="3.40.47.10">
    <property type="match status" value="2"/>
</dbReference>
<dbReference type="InterPro" id="IPR020613">
    <property type="entry name" value="Thiolase_CS"/>
</dbReference>
<dbReference type="Pfam" id="PF01159">
    <property type="entry name" value="Ribosomal_L6e"/>
    <property type="match status" value="1"/>
</dbReference>
<dbReference type="Gene3D" id="2.30.30.30">
    <property type="match status" value="1"/>
</dbReference>
<dbReference type="GO" id="GO:0015934">
    <property type="term" value="C:large ribosomal subunit"/>
    <property type="evidence" value="ECO:0007669"/>
    <property type="project" value="UniProtKB-ARBA"/>
</dbReference>
<dbReference type="NCBIfam" id="TIGR01930">
    <property type="entry name" value="AcCoA-C-Actrans"/>
    <property type="match status" value="1"/>
</dbReference>
<evidence type="ECO:0000256" key="8">
    <source>
        <dbReference type="ARBA" id="ARBA00022553"/>
    </source>
</evidence>
<dbReference type="Pfam" id="PF02803">
    <property type="entry name" value="Thiolase_C"/>
    <property type="match status" value="1"/>
</dbReference>
<comment type="pathway">
    <text evidence="3">Lipid metabolism; fatty acid beta-oxidation.</text>
</comment>
<dbReference type="Pfam" id="PF03868">
    <property type="entry name" value="Ribosomal_L6e_N"/>
    <property type="match status" value="1"/>
</dbReference>
<reference evidence="23 24" key="1">
    <citation type="submission" date="2019-06" db="EMBL/GenBank/DDBJ databases">
        <title>A chromosome-scale genome assembly of the striped catfish, Pangasianodon hypophthalmus.</title>
        <authorList>
            <person name="Wen M."/>
            <person name="Zahm M."/>
            <person name="Roques C."/>
            <person name="Cabau C."/>
            <person name="Klopp C."/>
            <person name="Donnadieu C."/>
            <person name="Jouanno E."/>
            <person name="Avarre J.-C."/>
            <person name="Campet M."/>
            <person name="Ha T.T.T."/>
            <person name="Dugue R."/>
            <person name="Lampietro C."/>
            <person name="Louis A."/>
            <person name="Herpin A."/>
            <person name="Echchiki A."/>
            <person name="Berthelot C."/>
            <person name="Parey E."/>
            <person name="Roest-Crollius H."/>
            <person name="Braasch I."/>
            <person name="Postlethwait J."/>
            <person name="Bobe J."/>
            <person name="Montfort J."/>
            <person name="Bouchez O."/>
            <person name="Begum T."/>
            <person name="Schartl M."/>
            <person name="Guiguen Y."/>
        </authorList>
    </citation>
    <scope>NUCLEOTIDE SEQUENCE [LARGE SCALE GENOMIC DNA]</scope>
    <source>
        <strain evidence="23 24">Indonesia</strain>
        <tissue evidence="23">Blood</tissue>
    </source>
</reference>
<dbReference type="InterPro" id="IPR014722">
    <property type="entry name" value="Rib_uL2_dom2"/>
</dbReference>
<dbReference type="GO" id="GO:0005783">
    <property type="term" value="C:endoplasmic reticulum"/>
    <property type="evidence" value="ECO:0007669"/>
    <property type="project" value="UniProtKB-SubCell"/>
</dbReference>
<comment type="similarity">
    <text evidence="5">Belongs to the thiolase-like superfamily. Thiolase family.</text>
</comment>
<dbReference type="InterPro" id="IPR008991">
    <property type="entry name" value="Translation_prot_SH3-like_sf"/>
</dbReference>
<feature type="domain" description="Thiolase N-terminal" evidence="20">
    <location>
        <begin position="7"/>
        <end position="266"/>
    </location>
</feature>
<keyword evidence="11" id="KW-0832">Ubl conjugation</keyword>
<keyword evidence="13" id="KW-0689">Ribosomal protein</keyword>
<keyword evidence="24" id="KW-1185">Reference proteome</keyword>
<dbReference type="SUPFAM" id="SSF53901">
    <property type="entry name" value="Thiolase-like"/>
    <property type="match status" value="2"/>
</dbReference>
<dbReference type="InterPro" id="IPR005568">
    <property type="entry name" value="Ribosomal_uL6_N"/>
</dbReference>
<dbReference type="GO" id="GO:0003985">
    <property type="term" value="F:acetyl-CoA C-acetyltransferase activity"/>
    <property type="evidence" value="ECO:0007669"/>
    <property type="project" value="TreeGrafter"/>
</dbReference>
<feature type="domain" description="Thiolase C-terminal" evidence="21">
    <location>
        <begin position="273"/>
        <end position="393"/>
    </location>
</feature>
<dbReference type="InterPro" id="IPR016039">
    <property type="entry name" value="Thiolase-like"/>
</dbReference>
<gene>
    <name evidence="23" type="ORF">PHYPO_G00234540</name>
</gene>
<keyword evidence="14" id="KW-0687">Ribonucleoprotein</keyword>
<keyword evidence="7" id="KW-1017">Isopeptide bond</keyword>
<protein>
    <recommendedName>
        <fullName evidence="17">Large ribosomal subunit protein eL6</fullName>
    </recommendedName>
    <alternativeName>
        <fullName evidence="18">60S ribosomal protein L6</fullName>
    </alternativeName>
</protein>
<dbReference type="FunFam" id="2.30.30.30:FF:000020">
    <property type="entry name" value="60S ribosomal protein L6"/>
    <property type="match status" value="1"/>
</dbReference>
<comment type="function">
    <text evidence="16">Component of the large ribosomal subunit. The ribosome is a large ribonucleoprotein complex responsible for the synthesis of proteins in the cell.</text>
</comment>
<evidence type="ECO:0000256" key="19">
    <source>
        <dbReference type="ARBA" id="ARBA00046388"/>
    </source>
</evidence>
<comment type="subunit">
    <text evidence="19">Component of the large ribosomal subunit. May bind IPO9 with low affinity.</text>
</comment>
<evidence type="ECO:0000313" key="23">
    <source>
        <dbReference type="EMBL" id="KAB5567595.1"/>
    </source>
</evidence>
<dbReference type="EMBL" id="VFJC01000009">
    <property type="protein sequence ID" value="KAB5567595.1"/>
    <property type="molecule type" value="Genomic_DNA"/>
</dbReference>
<dbReference type="InterPro" id="IPR020610">
    <property type="entry name" value="Thiolase_AS"/>
</dbReference>
<name>A0A5N5NJ78_PANHP</name>
<dbReference type="CDD" id="cd00751">
    <property type="entry name" value="thiolase"/>
    <property type="match status" value="1"/>
</dbReference>
<dbReference type="GO" id="GO:0005829">
    <property type="term" value="C:cytosol"/>
    <property type="evidence" value="ECO:0007669"/>
    <property type="project" value="UniProtKB-SubCell"/>
</dbReference>
<dbReference type="GO" id="GO:0005739">
    <property type="term" value="C:mitochondrion"/>
    <property type="evidence" value="ECO:0007669"/>
    <property type="project" value="TreeGrafter"/>
</dbReference>
<evidence type="ECO:0000259" key="21">
    <source>
        <dbReference type="Pfam" id="PF02803"/>
    </source>
</evidence>
<dbReference type="GO" id="GO:0006635">
    <property type="term" value="P:fatty acid beta-oxidation"/>
    <property type="evidence" value="ECO:0007669"/>
    <property type="project" value="TreeGrafter"/>
</dbReference>
<keyword evidence="8" id="KW-0597">Phosphoprotein</keyword>
<proteinExistence type="inferred from homology"/>
<dbReference type="CDD" id="cd13156">
    <property type="entry name" value="KOW_RPL6"/>
    <property type="match status" value="1"/>
</dbReference>
<evidence type="ECO:0000256" key="6">
    <source>
        <dbReference type="ARBA" id="ARBA00022490"/>
    </source>
</evidence>
<dbReference type="InterPro" id="IPR002155">
    <property type="entry name" value="Thiolase"/>
</dbReference>
<evidence type="ECO:0000259" key="22">
    <source>
        <dbReference type="Pfam" id="PF03868"/>
    </source>
</evidence>
<dbReference type="PROSITE" id="PS00737">
    <property type="entry name" value="THIOLASE_2"/>
    <property type="match status" value="1"/>
</dbReference>
<evidence type="ECO:0000256" key="11">
    <source>
        <dbReference type="ARBA" id="ARBA00022843"/>
    </source>
</evidence>
<sequence length="656" mass="71774">MSLLRGVFIVSAKRTPFGTFGGVLKDHSATDLAEHAAKSALAAANVAPELINSVIMGNVMQSSADAIYITRHVGLRCSVPVAVPALTVNRLCGSGFQSIISGAQEICLKESEIVLCGGSESMSQAPYAVRNIRFGTRFGTDLKLEDTLWAGLTDPHINTAMGMTAENLAEKYQITREDCDQYAYRTQQKWKAAHEASYYNAEIAPVDVKAKKGKVVMTQDEHPRPQTTLEQMAKLPPVFKKGGTVTAANASGVSDGAAAVVLASEDALKEHKLTPLARIVAYHVSGCDPTIMGIGPVPAITEALKKAGLTLNDMDLVEVNEAFAAQYLAVVKALGLDPEKTNVNGGAIAIGHPLGASGSRITAHLVHELRRRGGKYAVGSACIGGGQGIAAFFSELEMAEGDKKRVARKRHCSRNPVLARGIGRYSRSAMFARRAMYKRKTKAPESKIEKKLKEKPPTTVVKTVGGDKNGGTRVIRLRKMPRYYPTEDVPRKLRSHGIKPFSQHRRKLRSSITPGTVLIMLTGRHRGKRVVFLKQLSSGLLLVTGPLALNRVPLRRAHQKFCIATSTKLDISSVKLPKNLNDAYFKKKKLRKPKHQEGEIFDTEKEKYQLTEQRKEDQKAVDSQLLPLIKKVPQLKGYLRSQFFLSNGVYPHKLVF</sequence>
<dbReference type="InterPro" id="IPR020616">
    <property type="entry name" value="Thiolase_N"/>
</dbReference>
<comment type="caution">
    <text evidence="23">The sequence shown here is derived from an EMBL/GenBank/DDBJ whole genome shotgun (WGS) entry which is preliminary data.</text>
</comment>
<keyword evidence="10" id="KW-0256">Endoplasmic reticulum</keyword>
<evidence type="ECO:0000256" key="14">
    <source>
        <dbReference type="ARBA" id="ARBA00023274"/>
    </source>
</evidence>
<dbReference type="InterPro" id="IPR041997">
    <property type="entry name" value="Ribosomal_eL6_KOW"/>
</dbReference>
<keyword evidence="6" id="KW-0963">Cytoplasm</keyword>
<dbReference type="PROSITE" id="PS00099">
    <property type="entry name" value="THIOLASE_3"/>
    <property type="match status" value="1"/>
</dbReference>
<evidence type="ECO:0000256" key="18">
    <source>
        <dbReference type="ARBA" id="ARBA00035351"/>
    </source>
</evidence>
<dbReference type="InterPro" id="IPR020617">
    <property type="entry name" value="Thiolase_C"/>
</dbReference>
<evidence type="ECO:0000256" key="12">
    <source>
        <dbReference type="ARBA" id="ARBA00022946"/>
    </source>
</evidence>
<dbReference type="Pfam" id="PF00108">
    <property type="entry name" value="Thiolase_N"/>
    <property type="match status" value="1"/>
</dbReference>
<dbReference type="GO" id="GO:0003735">
    <property type="term" value="F:structural constituent of ribosome"/>
    <property type="evidence" value="ECO:0007669"/>
    <property type="project" value="InterPro"/>
</dbReference>
<organism evidence="23 24">
    <name type="scientific">Pangasianodon hypophthalmus</name>
    <name type="common">Striped catfish</name>
    <name type="synonym">Helicophagus hypophthalmus</name>
    <dbReference type="NCBI Taxonomy" id="310915"/>
    <lineage>
        <taxon>Eukaryota</taxon>
        <taxon>Metazoa</taxon>
        <taxon>Chordata</taxon>
        <taxon>Craniata</taxon>
        <taxon>Vertebrata</taxon>
        <taxon>Euteleostomi</taxon>
        <taxon>Actinopterygii</taxon>
        <taxon>Neopterygii</taxon>
        <taxon>Teleostei</taxon>
        <taxon>Ostariophysi</taxon>
        <taxon>Siluriformes</taxon>
        <taxon>Pangasiidae</taxon>
        <taxon>Pangasianodon</taxon>
    </lineage>
</organism>
<comment type="similarity">
    <text evidence="4">Belongs to the eukaryotic ribosomal protein eL6 family.</text>
</comment>
<dbReference type="FunFam" id="3.40.47.10:FF:000010">
    <property type="entry name" value="Acetyl-CoA acetyltransferase (Thiolase)"/>
    <property type="match status" value="1"/>
</dbReference>
<dbReference type="InterPro" id="IPR020615">
    <property type="entry name" value="Thiolase_acyl_enz_int_AS"/>
</dbReference>
<evidence type="ECO:0000256" key="17">
    <source>
        <dbReference type="ARBA" id="ARBA00035233"/>
    </source>
</evidence>
<dbReference type="InterPro" id="IPR000915">
    <property type="entry name" value="60S_ribosomal_eL6"/>
</dbReference>
<evidence type="ECO:0000256" key="3">
    <source>
        <dbReference type="ARBA" id="ARBA00005005"/>
    </source>
</evidence>